<feature type="non-terminal residue" evidence="1">
    <location>
        <position position="1"/>
    </location>
</feature>
<gene>
    <name evidence="1" type="ORF">PHYSODRAFT_389750</name>
</gene>
<name>G4ZSV1_PHYSP</name>
<evidence type="ECO:0000313" key="1">
    <source>
        <dbReference type="EMBL" id="EGZ13036.1"/>
    </source>
</evidence>
<feature type="non-terminal residue" evidence="1">
    <location>
        <position position="87"/>
    </location>
</feature>
<protein>
    <submittedName>
        <fullName evidence="1">Uncharacterized protein</fullName>
    </submittedName>
</protein>
<dbReference type="KEGG" id="psoj:PHYSODRAFT_389750"/>
<dbReference type="RefSeq" id="XP_009530465.1">
    <property type="nucleotide sequence ID" value="XM_009532170.1"/>
</dbReference>
<organism evidence="1 2">
    <name type="scientific">Phytophthora sojae (strain P6497)</name>
    <name type="common">Soybean stem and root rot agent</name>
    <name type="synonym">Phytophthora megasperma f. sp. glycines</name>
    <dbReference type="NCBI Taxonomy" id="1094619"/>
    <lineage>
        <taxon>Eukaryota</taxon>
        <taxon>Sar</taxon>
        <taxon>Stramenopiles</taxon>
        <taxon>Oomycota</taxon>
        <taxon>Peronosporomycetes</taxon>
        <taxon>Peronosporales</taxon>
        <taxon>Peronosporaceae</taxon>
        <taxon>Phytophthora</taxon>
    </lineage>
</organism>
<dbReference type="GeneID" id="20651050"/>
<dbReference type="InParanoid" id="G4ZSV1"/>
<evidence type="ECO:0000313" key="2">
    <source>
        <dbReference type="Proteomes" id="UP000002640"/>
    </source>
</evidence>
<accession>G4ZSV1</accession>
<dbReference type="Proteomes" id="UP000002640">
    <property type="component" value="Unassembled WGS sequence"/>
</dbReference>
<dbReference type="EMBL" id="JH159156">
    <property type="protein sequence ID" value="EGZ13036.1"/>
    <property type="molecule type" value="Genomic_DNA"/>
</dbReference>
<proteinExistence type="predicted"/>
<sequence length="87" mass="9443">KHPLNGWYPCSEVTFAEAAERPREQNAECAVYSAPLCYPGICTTPTSVKPTVDIFFKRLPATVGDVAKASNAWFLQGGPGMSSIYCK</sequence>
<keyword evidence="2" id="KW-1185">Reference proteome</keyword>
<dbReference type="AlphaFoldDB" id="G4ZSV1"/>
<reference evidence="1 2" key="1">
    <citation type="journal article" date="2006" name="Science">
        <title>Phytophthora genome sequences uncover evolutionary origins and mechanisms of pathogenesis.</title>
        <authorList>
            <person name="Tyler B.M."/>
            <person name="Tripathy S."/>
            <person name="Zhang X."/>
            <person name="Dehal P."/>
            <person name="Jiang R.H."/>
            <person name="Aerts A."/>
            <person name="Arredondo F.D."/>
            <person name="Baxter L."/>
            <person name="Bensasson D."/>
            <person name="Beynon J.L."/>
            <person name="Chapman J."/>
            <person name="Damasceno C.M."/>
            <person name="Dorrance A.E."/>
            <person name="Dou D."/>
            <person name="Dickerman A.W."/>
            <person name="Dubchak I.L."/>
            <person name="Garbelotto M."/>
            <person name="Gijzen M."/>
            <person name="Gordon S.G."/>
            <person name="Govers F."/>
            <person name="Grunwald N.J."/>
            <person name="Huang W."/>
            <person name="Ivors K.L."/>
            <person name="Jones R.W."/>
            <person name="Kamoun S."/>
            <person name="Krampis K."/>
            <person name="Lamour K.H."/>
            <person name="Lee M.K."/>
            <person name="McDonald W.H."/>
            <person name="Medina M."/>
            <person name="Meijer H.J."/>
            <person name="Nordberg E.K."/>
            <person name="Maclean D.J."/>
            <person name="Ospina-Giraldo M.D."/>
            <person name="Morris P.F."/>
            <person name="Phuntumart V."/>
            <person name="Putnam N.H."/>
            <person name="Rash S."/>
            <person name="Rose J.K."/>
            <person name="Sakihama Y."/>
            <person name="Salamov A.A."/>
            <person name="Savidor A."/>
            <person name="Scheuring C.F."/>
            <person name="Smith B.M."/>
            <person name="Sobral B.W."/>
            <person name="Terry A."/>
            <person name="Torto-Alalibo T.A."/>
            <person name="Win J."/>
            <person name="Xu Z."/>
            <person name="Zhang H."/>
            <person name="Grigoriev I.V."/>
            <person name="Rokhsar D.S."/>
            <person name="Boore J.L."/>
        </authorList>
    </citation>
    <scope>NUCLEOTIDE SEQUENCE [LARGE SCALE GENOMIC DNA]</scope>
    <source>
        <strain evidence="1 2">P6497</strain>
    </source>
</reference>